<comment type="caution">
    <text evidence="1">The sequence shown here is derived from an EMBL/GenBank/DDBJ whole genome shotgun (WGS) entry which is preliminary data.</text>
</comment>
<proteinExistence type="predicted"/>
<name>A0A9E2L341_9SPIR</name>
<organism evidence="1 2">
    <name type="scientific">Candidatus Treponema excrementipullorum</name>
    <dbReference type="NCBI Taxonomy" id="2838768"/>
    <lineage>
        <taxon>Bacteria</taxon>
        <taxon>Pseudomonadati</taxon>
        <taxon>Spirochaetota</taxon>
        <taxon>Spirochaetia</taxon>
        <taxon>Spirochaetales</taxon>
        <taxon>Treponemataceae</taxon>
        <taxon>Treponema</taxon>
    </lineage>
</organism>
<dbReference type="Gene3D" id="3.40.109.40">
    <property type="match status" value="1"/>
</dbReference>
<dbReference type="Proteomes" id="UP000823914">
    <property type="component" value="Unassembled WGS sequence"/>
</dbReference>
<dbReference type="GO" id="GO:0008705">
    <property type="term" value="F:methionine synthase activity"/>
    <property type="evidence" value="ECO:0007669"/>
    <property type="project" value="InterPro"/>
</dbReference>
<gene>
    <name evidence="1" type="ORF">IAA16_04120</name>
</gene>
<reference evidence="1" key="2">
    <citation type="submission" date="2021-04" db="EMBL/GenBank/DDBJ databases">
        <authorList>
            <person name="Gilroy R."/>
        </authorList>
    </citation>
    <scope>NUCLEOTIDE SEQUENCE</scope>
    <source>
        <strain evidence="1">Gambia15-2214</strain>
    </source>
</reference>
<evidence type="ECO:0008006" key="3">
    <source>
        <dbReference type="Google" id="ProtNLM"/>
    </source>
</evidence>
<accession>A0A9E2L341</accession>
<sequence>MIEEARVFHHSANGFSLTPDIKEACRYLGVKRTDMVRGETTVLEETRNLVLESVKELQPLLHPQCLYARFPLATETYGTQESCASTLTFAGFTVTSKDLGVNLKNCFSVILMAATIGPQVDALIQRYGKINPAKGAAMQATAAMFIESYVDSINHMLKREALSQGMVLHPRYSPGYGDVSLEVQNIFFSLLPCTKIGLSLTDTLFMIPEKSVTAFIGIEHKNE</sequence>
<dbReference type="InterPro" id="IPR037010">
    <property type="entry name" value="VitB12-dep_Met_synth_activ_sf"/>
</dbReference>
<protein>
    <recommendedName>
        <fullName evidence="3">Vitamin B12 dependent methionine synthase activation subunit</fullName>
    </recommendedName>
</protein>
<evidence type="ECO:0000313" key="2">
    <source>
        <dbReference type="Proteomes" id="UP000823914"/>
    </source>
</evidence>
<reference evidence="1" key="1">
    <citation type="journal article" date="2021" name="PeerJ">
        <title>Extensive microbial diversity within the chicken gut microbiome revealed by metagenomics and culture.</title>
        <authorList>
            <person name="Gilroy R."/>
            <person name="Ravi A."/>
            <person name="Getino M."/>
            <person name="Pursley I."/>
            <person name="Horton D.L."/>
            <person name="Alikhan N.F."/>
            <person name="Baker D."/>
            <person name="Gharbi K."/>
            <person name="Hall N."/>
            <person name="Watson M."/>
            <person name="Adriaenssens E.M."/>
            <person name="Foster-Nyarko E."/>
            <person name="Jarju S."/>
            <person name="Secka A."/>
            <person name="Antonio M."/>
            <person name="Oren A."/>
            <person name="Chaudhuri R.R."/>
            <person name="La Ragione R."/>
            <person name="Hildebrand F."/>
            <person name="Pallen M.J."/>
        </authorList>
    </citation>
    <scope>NUCLEOTIDE SEQUENCE</scope>
    <source>
        <strain evidence="1">Gambia15-2214</strain>
    </source>
</reference>
<evidence type="ECO:0000313" key="1">
    <source>
        <dbReference type="EMBL" id="MBU3849731.1"/>
    </source>
</evidence>
<dbReference type="AlphaFoldDB" id="A0A9E2L341"/>
<dbReference type="SUPFAM" id="SSF56507">
    <property type="entry name" value="Methionine synthase activation domain-like"/>
    <property type="match status" value="1"/>
</dbReference>
<dbReference type="EMBL" id="JAHLFV010000094">
    <property type="protein sequence ID" value="MBU3849731.1"/>
    <property type="molecule type" value="Genomic_DNA"/>
</dbReference>